<name>A0A0D2B4R5_9PEZI</name>
<keyword evidence="8" id="KW-0464">Manganese</keyword>
<comment type="cofactor">
    <cofactor evidence="1">
        <name>Mn(2+)</name>
        <dbReference type="ChEBI" id="CHEBI:29035"/>
    </cofactor>
</comment>
<comment type="subcellular location">
    <subcellularLocation>
        <location evidence="2">Cytoplasm</location>
    </subcellularLocation>
</comment>
<feature type="region of interest" description="Disordered" evidence="14">
    <location>
        <begin position="774"/>
        <end position="793"/>
    </location>
</feature>
<sequence length="793" mass="87280">MAVRGEDVYCTLVMNDAYLPGAAVLAHSLRDNGTKKRLAVMITPESLSADAVTELRSLYDIVIPVERIANPNPGNVFLMGRGDLLYAFTKINLWRQTQFRKIVYIDADIVALRALDELFDIDAPFAAAPDIGWPDAFNSGLMVISPNMGDFWALQTLASSGDSFDGADQGLLNQYFEHRGWHRLSFTYNCTPNAEYQWEPAYRHYKSNIKAVHFIGKDKPWMKGRQARGKQGNVYGDLVNQWWAVYDRHLKNPAYDPQRPFAQQTMVIQKNVTGETHDQFYGVPPEQRVAPPAITDIAPSLVPHQAPATPPPAPAIQVTSHEHSPHADQPLSKPEARNDTEERGRVEPPPTVQQRRFSAPHLEWDATVGAPPAESRPEAANFPSVQYDFSESKDLYRAPPSYPEPPKDMWYEVPESKPKPEEPPKPIFPWEYEHPDRPKATRRFAEDMVPEDRKRKDQKKPGSIVLPQAGAVADETFAPFSPQANAWDENPSIERYVRAVLESQQSRHRARAPNQPPEVLSPSGRRESLIITDFPSADDRPSLPVTPAPIRRPTFWGEERDEAGELPAAEGVPDQAEWVCPKCGFSSDTPVAFHRSRSAFSASTLAKGEQQAVPENANIHDPAASPAIAYQQQNHPAAVPAAPARLPSPPRPPPPAKNAWDDIPLPPHLRPRPKPRQSSSDLSFSSTSTAVGGPSATVTAGPEGVSKLRSDSSPTTKVLHEIEAEGERGVLAEEAVATPSEESVVLLAVGKETAVQGSGDTTPTAPAQTEILTSPLKPMLSPPAWLTGPVTQR</sequence>
<dbReference type="AlphaFoldDB" id="A0A0D2B4R5"/>
<feature type="region of interest" description="Disordered" evidence="14">
    <location>
        <begin position="391"/>
        <end position="470"/>
    </location>
</feature>
<dbReference type="InterPro" id="IPR029044">
    <property type="entry name" value="Nucleotide-diphossugar_trans"/>
</dbReference>
<feature type="compositionally biased region" description="Low complexity" evidence="14">
    <location>
        <begin position="676"/>
        <end position="688"/>
    </location>
</feature>
<feature type="region of interest" description="Disordered" evidence="14">
    <location>
        <begin position="503"/>
        <end position="555"/>
    </location>
</feature>
<feature type="compositionally biased region" description="Pro residues" evidence="14">
    <location>
        <begin position="646"/>
        <end position="656"/>
    </location>
</feature>
<feature type="compositionally biased region" description="Basic and acidic residues" evidence="14">
    <location>
        <begin position="334"/>
        <end position="346"/>
    </location>
</feature>
<keyword evidence="3" id="KW-0963">Cytoplasm</keyword>
<dbReference type="GeneID" id="27310682"/>
<feature type="compositionally biased region" description="Basic and acidic residues" evidence="14">
    <location>
        <begin position="431"/>
        <end position="455"/>
    </location>
</feature>
<evidence type="ECO:0000256" key="8">
    <source>
        <dbReference type="ARBA" id="ARBA00023211"/>
    </source>
</evidence>
<evidence type="ECO:0000256" key="2">
    <source>
        <dbReference type="ARBA" id="ARBA00004496"/>
    </source>
</evidence>
<feature type="region of interest" description="Disordered" evidence="14">
    <location>
        <begin position="301"/>
        <end position="361"/>
    </location>
</feature>
<dbReference type="InParanoid" id="A0A0D2B4R5"/>
<keyword evidence="16" id="KW-1185">Reference proteome</keyword>
<evidence type="ECO:0000313" key="16">
    <source>
        <dbReference type="Proteomes" id="UP000053259"/>
    </source>
</evidence>
<evidence type="ECO:0000256" key="7">
    <source>
        <dbReference type="ARBA" id="ARBA00023180"/>
    </source>
</evidence>
<reference evidence="15 16" key="1">
    <citation type="submission" date="2015-01" db="EMBL/GenBank/DDBJ databases">
        <title>The Genome Sequence of Ochroconis gallopava CBS43764.</title>
        <authorList>
            <consortium name="The Broad Institute Genomics Platform"/>
            <person name="Cuomo C."/>
            <person name="de Hoog S."/>
            <person name="Gorbushina A."/>
            <person name="Stielow B."/>
            <person name="Teixiera M."/>
            <person name="Abouelleil A."/>
            <person name="Chapman S.B."/>
            <person name="Priest M."/>
            <person name="Young S.K."/>
            <person name="Wortman J."/>
            <person name="Nusbaum C."/>
            <person name="Birren B."/>
        </authorList>
    </citation>
    <scope>NUCLEOTIDE SEQUENCE [LARGE SCALE GENOMIC DNA]</scope>
    <source>
        <strain evidence="15 16">CBS 43764</strain>
    </source>
</reference>
<evidence type="ECO:0000256" key="12">
    <source>
        <dbReference type="ARBA" id="ARBA00052293"/>
    </source>
</evidence>
<comment type="function">
    <text evidence="13">Self-glucosylating initiator of glycogen synthesis. It catalyzes the formation of a short alpha (1,4)-glucosyl chain covalently attached via a glucose 1-O-tyrosyl linkage to internal tyrosine residues and these chains act as primers for the elongation reaction catalyzed by glycogen synthase.</text>
</comment>
<keyword evidence="6" id="KW-0320">Glycogen biosynthesis</keyword>
<protein>
    <recommendedName>
        <fullName evidence="10">glycogenin glucosyltransferase</fullName>
        <ecNumber evidence="10">2.4.1.186</ecNumber>
    </recommendedName>
</protein>
<organism evidence="15 16">
    <name type="scientific">Verruconis gallopava</name>
    <dbReference type="NCBI Taxonomy" id="253628"/>
    <lineage>
        <taxon>Eukaryota</taxon>
        <taxon>Fungi</taxon>
        <taxon>Dikarya</taxon>
        <taxon>Ascomycota</taxon>
        <taxon>Pezizomycotina</taxon>
        <taxon>Dothideomycetes</taxon>
        <taxon>Pleosporomycetidae</taxon>
        <taxon>Venturiales</taxon>
        <taxon>Sympoventuriaceae</taxon>
        <taxon>Verruconis</taxon>
    </lineage>
</organism>
<accession>A0A0D2B4R5</accession>
<evidence type="ECO:0000256" key="6">
    <source>
        <dbReference type="ARBA" id="ARBA00023056"/>
    </source>
</evidence>
<dbReference type="EMBL" id="KN847535">
    <property type="protein sequence ID" value="KIW06234.1"/>
    <property type="molecule type" value="Genomic_DNA"/>
</dbReference>
<dbReference type="VEuPathDB" id="FungiDB:PV09_02709"/>
<comment type="catalytic activity">
    <reaction evidence="12">
        <text>L-tyrosyl-[glycogenin] + UDP-alpha-D-glucose = alpha-D-glucosyl-L-tyrosyl-[glycogenin] + UDP + H(+)</text>
        <dbReference type="Rhea" id="RHEA:23360"/>
        <dbReference type="Rhea" id="RHEA-COMP:14604"/>
        <dbReference type="Rhea" id="RHEA-COMP:14605"/>
        <dbReference type="ChEBI" id="CHEBI:15378"/>
        <dbReference type="ChEBI" id="CHEBI:46858"/>
        <dbReference type="ChEBI" id="CHEBI:58223"/>
        <dbReference type="ChEBI" id="CHEBI:58885"/>
        <dbReference type="ChEBI" id="CHEBI:140573"/>
        <dbReference type="EC" id="2.4.1.186"/>
    </reaction>
</comment>
<evidence type="ECO:0000256" key="5">
    <source>
        <dbReference type="ARBA" id="ARBA00022723"/>
    </source>
</evidence>
<dbReference type="STRING" id="253628.A0A0D2B4R5"/>
<keyword evidence="7" id="KW-0325">Glycoprotein</keyword>
<dbReference type="RefSeq" id="XP_016216103.1">
    <property type="nucleotide sequence ID" value="XM_016355797.1"/>
</dbReference>
<evidence type="ECO:0000256" key="1">
    <source>
        <dbReference type="ARBA" id="ARBA00001936"/>
    </source>
</evidence>
<proteinExistence type="inferred from homology"/>
<dbReference type="GO" id="GO:0008466">
    <property type="term" value="F:glycogenin glucosyltransferase activity"/>
    <property type="evidence" value="ECO:0007669"/>
    <property type="project" value="UniProtKB-EC"/>
</dbReference>
<evidence type="ECO:0000256" key="9">
    <source>
        <dbReference type="ARBA" id="ARBA00038162"/>
    </source>
</evidence>
<dbReference type="Gene3D" id="3.90.550.10">
    <property type="entry name" value="Spore Coat Polysaccharide Biosynthesis Protein SpsA, Chain A"/>
    <property type="match status" value="1"/>
</dbReference>
<dbReference type="InterPro" id="IPR002495">
    <property type="entry name" value="Glyco_trans_8"/>
</dbReference>
<feature type="compositionally biased region" description="Low complexity" evidence="14">
    <location>
        <begin position="636"/>
        <end position="645"/>
    </location>
</feature>
<keyword evidence="4" id="KW-0808">Transferase</keyword>
<dbReference type="InterPro" id="IPR050587">
    <property type="entry name" value="GNT1/Glycosyltrans_8"/>
</dbReference>
<feature type="compositionally biased region" description="Basic and acidic residues" evidence="14">
    <location>
        <begin position="405"/>
        <end position="424"/>
    </location>
</feature>
<evidence type="ECO:0000256" key="4">
    <source>
        <dbReference type="ARBA" id="ARBA00022679"/>
    </source>
</evidence>
<gene>
    <name evidence="15" type="ORF">PV09_02709</name>
</gene>
<evidence type="ECO:0000313" key="15">
    <source>
        <dbReference type="EMBL" id="KIW06234.1"/>
    </source>
</evidence>
<feature type="region of interest" description="Disordered" evidence="14">
    <location>
        <begin position="600"/>
        <end position="717"/>
    </location>
</feature>
<keyword evidence="5" id="KW-0479">Metal-binding</keyword>
<dbReference type="Pfam" id="PF01501">
    <property type="entry name" value="Glyco_transf_8"/>
    <property type="match status" value="1"/>
</dbReference>
<dbReference type="GO" id="GO:0005737">
    <property type="term" value="C:cytoplasm"/>
    <property type="evidence" value="ECO:0007669"/>
    <property type="project" value="UniProtKB-SubCell"/>
</dbReference>
<dbReference type="CDD" id="cd02537">
    <property type="entry name" value="GT8_Glycogenin"/>
    <property type="match status" value="1"/>
</dbReference>
<dbReference type="Proteomes" id="UP000053259">
    <property type="component" value="Unassembled WGS sequence"/>
</dbReference>
<evidence type="ECO:0000256" key="10">
    <source>
        <dbReference type="ARBA" id="ARBA00038934"/>
    </source>
</evidence>
<comment type="catalytic activity">
    <reaction evidence="11">
        <text>[1,4-alpha-D-glucosyl](n)-L-tyrosyl-[glycogenin] + UDP-alpha-D-glucose = [1,4-alpha-D-glucosyl](n+1)-L-tyrosyl-[glycogenin] + UDP + H(+)</text>
        <dbReference type="Rhea" id="RHEA:56560"/>
        <dbReference type="Rhea" id="RHEA-COMP:14606"/>
        <dbReference type="Rhea" id="RHEA-COMP:14607"/>
        <dbReference type="ChEBI" id="CHEBI:15378"/>
        <dbReference type="ChEBI" id="CHEBI:58223"/>
        <dbReference type="ChEBI" id="CHEBI:58885"/>
        <dbReference type="ChEBI" id="CHEBI:140574"/>
        <dbReference type="EC" id="2.4.1.186"/>
    </reaction>
</comment>
<dbReference type="FunFam" id="3.90.550.10:FF:000092">
    <property type="entry name" value="Glycogenin 2"/>
    <property type="match status" value="1"/>
</dbReference>
<comment type="similarity">
    <text evidence="9">Belongs to the glycosyltransferase 8 family. Glycogenin subfamily.</text>
</comment>
<evidence type="ECO:0000256" key="3">
    <source>
        <dbReference type="ARBA" id="ARBA00022490"/>
    </source>
</evidence>
<dbReference type="EC" id="2.4.1.186" evidence="10"/>
<evidence type="ECO:0000256" key="14">
    <source>
        <dbReference type="SAM" id="MobiDB-lite"/>
    </source>
</evidence>
<dbReference type="OrthoDB" id="2014201at2759"/>
<dbReference type="SUPFAM" id="SSF53448">
    <property type="entry name" value="Nucleotide-diphospho-sugar transferases"/>
    <property type="match status" value="1"/>
</dbReference>
<dbReference type="GO" id="GO:0005978">
    <property type="term" value="P:glycogen biosynthetic process"/>
    <property type="evidence" value="ECO:0007669"/>
    <property type="project" value="UniProtKB-KW"/>
</dbReference>
<evidence type="ECO:0000256" key="13">
    <source>
        <dbReference type="ARBA" id="ARBA00057883"/>
    </source>
</evidence>
<dbReference type="GO" id="GO:0046872">
    <property type="term" value="F:metal ion binding"/>
    <property type="evidence" value="ECO:0007669"/>
    <property type="project" value="UniProtKB-KW"/>
</dbReference>
<dbReference type="PANTHER" id="PTHR11183">
    <property type="entry name" value="GLYCOGENIN SUBFAMILY MEMBER"/>
    <property type="match status" value="1"/>
</dbReference>
<evidence type="ECO:0000256" key="11">
    <source>
        <dbReference type="ARBA" id="ARBA00050886"/>
    </source>
</evidence>